<evidence type="ECO:0000256" key="5">
    <source>
        <dbReference type="ARBA" id="ARBA00022438"/>
    </source>
</evidence>
<keyword evidence="15 24" id="KW-1133">Transmembrane helix</keyword>
<accession>A0AAV7X4J3</accession>
<dbReference type="InterPro" id="IPR024571">
    <property type="entry name" value="ERAP1-like_C_dom"/>
</dbReference>
<evidence type="ECO:0000256" key="7">
    <source>
        <dbReference type="ARBA" id="ARBA00022622"/>
    </source>
</evidence>
<keyword evidence="30" id="KW-1185">Reference proteome</keyword>
<dbReference type="GO" id="GO:0008270">
    <property type="term" value="F:zinc ion binding"/>
    <property type="evidence" value="ECO:0007669"/>
    <property type="project" value="UniProtKB-UniRule"/>
</dbReference>
<evidence type="ECO:0000256" key="12">
    <source>
        <dbReference type="ARBA" id="ARBA00022801"/>
    </source>
</evidence>
<dbReference type="Pfam" id="PF01433">
    <property type="entry name" value="Peptidase_M1"/>
    <property type="match status" value="1"/>
</dbReference>
<dbReference type="Pfam" id="PF11838">
    <property type="entry name" value="ERAP1_C"/>
    <property type="match status" value="1"/>
</dbReference>
<evidence type="ECO:0000313" key="30">
    <source>
        <dbReference type="Proteomes" id="UP001075354"/>
    </source>
</evidence>
<evidence type="ECO:0000256" key="21">
    <source>
        <dbReference type="PIRSR" id="PIRSR634016-1"/>
    </source>
</evidence>
<keyword evidence="16 24" id="KW-0482">Metalloprotease</keyword>
<evidence type="ECO:0000256" key="6">
    <source>
        <dbReference type="ARBA" id="ARBA00022475"/>
    </source>
</evidence>
<keyword evidence="9 24" id="KW-0812">Transmembrane</keyword>
<dbReference type="PANTHER" id="PTHR11533:SF294">
    <property type="entry name" value="THYROTROPIN-RELEASING HORMONE-DEGRADING ECTOENZYME"/>
    <property type="match status" value="1"/>
</dbReference>
<keyword evidence="7" id="KW-0336">GPI-anchor</keyword>
<evidence type="ECO:0000256" key="14">
    <source>
        <dbReference type="ARBA" id="ARBA00022968"/>
    </source>
</evidence>
<evidence type="ECO:0000256" key="24">
    <source>
        <dbReference type="RuleBase" id="RU364040"/>
    </source>
</evidence>
<dbReference type="GO" id="GO:0070006">
    <property type="term" value="F:metalloaminopeptidase activity"/>
    <property type="evidence" value="ECO:0007669"/>
    <property type="project" value="TreeGrafter"/>
</dbReference>
<dbReference type="GO" id="GO:0043171">
    <property type="term" value="P:peptide catabolic process"/>
    <property type="evidence" value="ECO:0007669"/>
    <property type="project" value="TreeGrafter"/>
</dbReference>
<dbReference type="FunFam" id="1.10.390.10:FF:000001">
    <property type="entry name" value="Aminopeptidase"/>
    <property type="match status" value="1"/>
</dbReference>
<keyword evidence="5 24" id="KW-0031">Aminopeptidase</keyword>
<name>A0AAV7X4J3_9NEOP</name>
<dbReference type="Gene3D" id="2.60.40.1910">
    <property type="match status" value="1"/>
</dbReference>
<evidence type="ECO:0000256" key="1">
    <source>
        <dbReference type="ARBA" id="ARBA00000098"/>
    </source>
</evidence>
<evidence type="ECO:0000313" key="29">
    <source>
        <dbReference type="EMBL" id="KAJ1520840.1"/>
    </source>
</evidence>
<dbReference type="Proteomes" id="UP001075354">
    <property type="component" value="Chromosome 14"/>
</dbReference>
<keyword evidence="17 24" id="KW-0472">Membrane</keyword>
<comment type="similarity">
    <text evidence="4 24">Belongs to the peptidase M1 family.</text>
</comment>
<keyword evidence="11" id="KW-0732">Signal</keyword>
<dbReference type="InterPro" id="IPR045357">
    <property type="entry name" value="Aminopeptidase_N-like_N"/>
</dbReference>
<evidence type="ECO:0000256" key="15">
    <source>
        <dbReference type="ARBA" id="ARBA00022989"/>
    </source>
</evidence>
<evidence type="ECO:0000256" key="25">
    <source>
        <dbReference type="SAM" id="MobiDB-lite"/>
    </source>
</evidence>
<feature type="binding site" evidence="22">
    <location>
        <position position="395"/>
    </location>
    <ligand>
        <name>Zn(2+)</name>
        <dbReference type="ChEBI" id="CHEBI:29105"/>
        <note>catalytic</note>
    </ligand>
</feature>
<feature type="transmembrane region" description="Helical" evidence="24">
    <location>
        <begin position="29"/>
        <end position="52"/>
    </location>
</feature>
<protein>
    <recommendedName>
        <fullName evidence="24">Aminopeptidase</fullName>
        <ecNumber evidence="24">3.4.11.-</ecNumber>
    </recommendedName>
</protein>
<dbReference type="InterPro" id="IPR014782">
    <property type="entry name" value="Peptidase_M1_dom"/>
</dbReference>
<comment type="subcellular location">
    <subcellularLocation>
        <location evidence="3">Cell membrane</location>
        <topology evidence="3">Lipid-anchor</topology>
        <topology evidence="3">GPI-anchor</topology>
    </subcellularLocation>
    <subcellularLocation>
        <location evidence="2">Membrane</location>
        <topology evidence="2">Single-pass type II membrane protein</topology>
    </subcellularLocation>
</comment>
<feature type="binding site" evidence="22">
    <location>
        <position position="399"/>
    </location>
    <ligand>
        <name>Zn(2+)</name>
        <dbReference type="ChEBI" id="CHEBI:29105"/>
        <note>catalytic</note>
    </ligand>
</feature>
<dbReference type="PANTHER" id="PTHR11533">
    <property type="entry name" value="PROTEASE M1 ZINC METALLOPROTEASE"/>
    <property type="match status" value="1"/>
</dbReference>
<dbReference type="GO" id="GO:0005886">
    <property type="term" value="C:plasma membrane"/>
    <property type="evidence" value="ECO:0007669"/>
    <property type="project" value="UniProtKB-SubCell"/>
</dbReference>
<evidence type="ECO:0000256" key="9">
    <source>
        <dbReference type="ARBA" id="ARBA00022692"/>
    </source>
</evidence>
<dbReference type="EMBL" id="JAPTSV010000014">
    <property type="protein sequence ID" value="KAJ1520840.1"/>
    <property type="molecule type" value="Genomic_DNA"/>
</dbReference>
<keyword evidence="12 24" id="KW-0378">Hydrolase</keyword>
<feature type="compositionally biased region" description="Gly residues" evidence="25">
    <location>
        <begin position="63"/>
        <end position="72"/>
    </location>
</feature>
<evidence type="ECO:0000259" key="28">
    <source>
        <dbReference type="Pfam" id="PF17900"/>
    </source>
</evidence>
<dbReference type="Pfam" id="PF17900">
    <property type="entry name" value="Peptidase_M1_N"/>
    <property type="match status" value="1"/>
</dbReference>
<dbReference type="Gene3D" id="1.10.390.10">
    <property type="entry name" value="Neutral Protease Domain 2"/>
    <property type="match status" value="1"/>
</dbReference>
<dbReference type="GO" id="GO:0005615">
    <property type="term" value="C:extracellular space"/>
    <property type="evidence" value="ECO:0007669"/>
    <property type="project" value="TreeGrafter"/>
</dbReference>
<dbReference type="InterPro" id="IPR027268">
    <property type="entry name" value="Peptidase_M4/M1_CTD_sf"/>
</dbReference>
<dbReference type="EC" id="3.4.11.-" evidence="24"/>
<reference evidence="29" key="1">
    <citation type="submission" date="2022-12" db="EMBL/GenBank/DDBJ databases">
        <title>Chromosome-level genome assembly of the bean flower thrips Megalurothrips usitatus.</title>
        <authorList>
            <person name="Ma L."/>
            <person name="Liu Q."/>
            <person name="Li H."/>
            <person name="Cai W."/>
        </authorList>
    </citation>
    <scope>NUCLEOTIDE SEQUENCE</scope>
    <source>
        <strain evidence="29">Cailab_2022a</strain>
    </source>
</reference>
<dbReference type="FunFam" id="2.60.40.1730:FF:000012">
    <property type="entry name" value="Aminopeptidase N"/>
    <property type="match status" value="1"/>
</dbReference>
<dbReference type="SUPFAM" id="SSF63737">
    <property type="entry name" value="Leukotriene A4 hydrolase N-terminal domain"/>
    <property type="match status" value="1"/>
</dbReference>
<evidence type="ECO:0000256" key="2">
    <source>
        <dbReference type="ARBA" id="ARBA00004606"/>
    </source>
</evidence>
<keyword evidence="19" id="KW-0325">Glycoprotein</keyword>
<dbReference type="FunFam" id="2.60.40.1910:FF:000008">
    <property type="entry name" value="Aminopeptidase"/>
    <property type="match status" value="1"/>
</dbReference>
<comment type="catalytic activity">
    <reaction evidence="1">
        <text>Release of an N-terminal amino acid, Xaa-|-Yaa- from a peptide, amide or arylamide. Xaa is preferably Ala, but may be most amino acids including Pro (slow action). When a terminal hydrophobic residue is followed by a prolyl residue, the two may be released as an intact Xaa-Pro dipeptide.</text>
        <dbReference type="EC" id="3.4.11.2"/>
    </reaction>
</comment>
<evidence type="ECO:0000256" key="17">
    <source>
        <dbReference type="ARBA" id="ARBA00023136"/>
    </source>
</evidence>
<dbReference type="GO" id="GO:0098552">
    <property type="term" value="C:side of membrane"/>
    <property type="evidence" value="ECO:0007669"/>
    <property type="project" value="UniProtKB-KW"/>
</dbReference>
<dbReference type="SUPFAM" id="SSF55486">
    <property type="entry name" value="Metalloproteases ('zincins'), catalytic domain"/>
    <property type="match status" value="1"/>
</dbReference>
<evidence type="ECO:0000256" key="23">
    <source>
        <dbReference type="PIRSR" id="PIRSR634016-4"/>
    </source>
</evidence>
<evidence type="ECO:0000256" key="16">
    <source>
        <dbReference type="ARBA" id="ARBA00023049"/>
    </source>
</evidence>
<comment type="caution">
    <text evidence="29">The sequence shown here is derived from an EMBL/GenBank/DDBJ whole genome shotgun (WGS) entry which is preliminary data.</text>
</comment>
<keyword evidence="8 24" id="KW-0645">Protease</keyword>
<dbReference type="InterPro" id="IPR001930">
    <property type="entry name" value="Peptidase_M1"/>
</dbReference>
<keyword evidence="14" id="KW-0735">Signal-anchor</keyword>
<evidence type="ECO:0000256" key="22">
    <source>
        <dbReference type="PIRSR" id="PIRSR634016-3"/>
    </source>
</evidence>
<dbReference type="GO" id="GO:0042277">
    <property type="term" value="F:peptide binding"/>
    <property type="evidence" value="ECO:0007669"/>
    <property type="project" value="TreeGrafter"/>
</dbReference>
<feature type="domain" description="Aminopeptidase N-like N-terminal" evidence="28">
    <location>
        <begin position="94"/>
        <end position="289"/>
    </location>
</feature>
<feature type="active site" description="Proton acceptor" evidence="21">
    <location>
        <position position="396"/>
    </location>
</feature>
<evidence type="ECO:0000256" key="13">
    <source>
        <dbReference type="ARBA" id="ARBA00022833"/>
    </source>
</evidence>
<keyword evidence="18" id="KW-1015">Disulfide bond</keyword>
<comment type="cofactor">
    <cofactor evidence="22 24">
        <name>Zn(2+)</name>
        <dbReference type="ChEBI" id="CHEBI:29105"/>
    </cofactor>
    <text evidence="22 24">Binds 1 zinc ion per subunit.</text>
</comment>
<organism evidence="29 30">
    <name type="scientific">Megalurothrips usitatus</name>
    <name type="common">bean blossom thrips</name>
    <dbReference type="NCBI Taxonomy" id="439358"/>
    <lineage>
        <taxon>Eukaryota</taxon>
        <taxon>Metazoa</taxon>
        <taxon>Ecdysozoa</taxon>
        <taxon>Arthropoda</taxon>
        <taxon>Hexapoda</taxon>
        <taxon>Insecta</taxon>
        <taxon>Pterygota</taxon>
        <taxon>Neoptera</taxon>
        <taxon>Paraneoptera</taxon>
        <taxon>Thysanoptera</taxon>
        <taxon>Terebrantia</taxon>
        <taxon>Thripoidea</taxon>
        <taxon>Thripidae</taxon>
        <taxon>Megalurothrips</taxon>
    </lineage>
</organism>
<dbReference type="Gene3D" id="2.60.40.1730">
    <property type="entry name" value="tricorn interacting facor f3 domain"/>
    <property type="match status" value="1"/>
</dbReference>
<dbReference type="GO" id="GO:0006508">
    <property type="term" value="P:proteolysis"/>
    <property type="evidence" value="ECO:0007669"/>
    <property type="project" value="UniProtKB-KW"/>
</dbReference>
<evidence type="ECO:0000259" key="26">
    <source>
        <dbReference type="Pfam" id="PF01433"/>
    </source>
</evidence>
<keyword evidence="10 22" id="KW-0479">Metal-binding</keyword>
<feature type="domain" description="ERAP1-like C-terminal" evidence="27">
    <location>
        <begin position="630"/>
        <end position="957"/>
    </location>
</feature>
<dbReference type="FunFam" id="1.25.50.20:FF:000001">
    <property type="entry name" value="Aminopeptidase"/>
    <property type="match status" value="1"/>
</dbReference>
<dbReference type="InterPro" id="IPR042097">
    <property type="entry name" value="Aminopeptidase_N-like_N_sf"/>
</dbReference>
<dbReference type="GO" id="GO:0005737">
    <property type="term" value="C:cytoplasm"/>
    <property type="evidence" value="ECO:0007669"/>
    <property type="project" value="TreeGrafter"/>
</dbReference>
<evidence type="ECO:0000259" key="27">
    <source>
        <dbReference type="Pfam" id="PF11838"/>
    </source>
</evidence>
<feature type="site" description="Transition state stabilizer" evidence="23">
    <location>
        <position position="481"/>
    </location>
</feature>
<dbReference type="InterPro" id="IPR034016">
    <property type="entry name" value="M1_APN-typ"/>
</dbReference>
<evidence type="ECO:0000256" key="19">
    <source>
        <dbReference type="ARBA" id="ARBA00023180"/>
    </source>
</evidence>
<keyword evidence="20" id="KW-0449">Lipoprotein</keyword>
<evidence type="ECO:0000256" key="4">
    <source>
        <dbReference type="ARBA" id="ARBA00010136"/>
    </source>
</evidence>
<dbReference type="InterPro" id="IPR050344">
    <property type="entry name" value="Peptidase_M1_aminopeptidases"/>
</dbReference>
<feature type="domain" description="Peptidase M1 membrane alanine aminopeptidase" evidence="26">
    <location>
        <begin position="323"/>
        <end position="548"/>
    </location>
</feature>
<dbReference type="AlphaFoldDB" id="A0AAV7X4J3"/>
<dbReference type="Gene3D" id="1.25.50.20">
    <property type="match status" value="1"/>
</dbReference>
<feature type="region of interest" description="Disordered" evidence="25">
    <location>
        <begin position="57"/>
        <end position="85"/>
    </location>
</feature>
<proteinExistence type="inferred from homology"/>
<keyword evidence="6" id="KW-1003">Cell membrane</keyword>
<evidence type="ECO:0000256" key="20">
    <source>
        <dbReference type="ARBA" id="ARBA00023288"/>
    </source>
</evidence>
<evidence type="ECO:0000256" key="11">
    <source>
        <dbReference type="ARBA" id="ARBA00022729"/>
    </source>
</evidence>
<feature type="binding site" evidence="22">
    <location>
        <position position="418"/>
    </location>
    <ligand>
        <name>Zn(2+)</name>
        <dbReference type="ChEBI" id="CHEBI:29105"/>
        <note>catalytic</note>
    </ligand>
</feature>
<evidence type="ECO:0000256" key="18">
    <source>
        <dbReference type="ARBA" id="ARBA00023157"/>
    </source>
</evidence>
<gene>
    <name evidence="29" type="ORF">ONE63_003929</name>
</gene>
<dbReference type="GO" id="GO:0016285">
    <property type="term" value="F:alanyl aminopeptidase activity"/>
    <property type="evidence" value="ECO:0007669"/>
    <property type="project" value="UniProtKB-EC"/>
</dbReference>
<keyword evidence="13 22" id="KW-0862">Zinc</keyword>
<evidence type="ECO:0000256" key="3">
    <source>
        <dbReference type="ARBA" id="ARBA00004609"/>
    </source>
</evidence>
<evidence type="ECO:0000256" key="8">
    <source>
        <dbReference type="ARBA" id="ARBA00022670"/>
    </source>
</evidence>
<dbReference type="CDD" id="cd09601">
    <property type="entry name" value="M1_APN-Q_like"/>
    <property type="match status" value="1"/>
</dbReference>
<dbReference type="PRINTS" id="PR00756">
    <property type="entry name" value="ALADIPTASE"/>
</dbReference>
<evidence type="ECO:0000256" key="10">
    <source>
        <dbReference type="ARBA" id="ARBA00022723"/>
    </source>
</evidence>
<sequence>MTQSREALTIMAESGPTFSKAGTLSVPRWAALLIAAVFVVVLVATGITVYSLTGCPSSPSAEPGGGGGGGGHPAAPGDAAKDKVDVRLPRSVRPVAYDIRLLPLIKGDFTFTGEVAITINVTETTNNLTLHAHELTVDERSVTLTRQDGVGDNATSTGMPVGRQSKDALRQFYVIHARMPLKPGTYRVRLKFSGVLGDDLQGFYRSSYIEKNTTRWVAVTQFQSTDARRAFPCFDEPGLKARFKLHLARPADMTSVSNMPQSGPSNPVDGVPGYVWDHYQESVPMSTYLVAFAVTDFVSLRSTAPGPTFAVWTRREAIQQARYALDIGPRVLQYFEKYFNIKYPLPKMDMMAMPDFAAGAMENWGLITYREIAMLYQEGVSMTSNRQQVATVVSHELAHQWFGNLVTPSWWSDLWLNEGFASYVEYIGVNAVEPDWLILEQFVVSEVQMVFGLDALQSSHPVSIEVGNPDEINEIFDRISYAKGASIIRMMDHFLTTPVFTTGLTSYLRKRSYSSATQNDLWAALTEQAHRDRKLADDVTVKDIMDTWTLQTGYPVVDVVRDYARGTARLHQKRFVLRDVNATEDPLWWVPITYTTQSSPDFATTRPTHWMGRQQRAVDLPHLGARPDQWVVFNVQETGFYRVNYDVTNWRLLTRALRDPANLAVFATTNRAQMVDDALNLARGGQLDYGVALDLTGYLRHETAYLPWKAALNAFSYIDSMLVDSGHYDKFKAYVMDLLLPLYEEVGTVERPDDPLLRVLTRVSIMCWACNFGYEPCVNTAYDMFTRWRNSSDPDKENPIPANLKPVVYCTALRKGGQAEWDFAWERYLNTNVGSEKDLLLNALGCTRETWILARFLERSMTDSSGIRKQDVARVFSSVAGSIVGQPLAVHYLRDKWDRVLQYIGSSMFMVSNIVRSTFKRINSKYELADLKRFAEDNAKELGTATRQVKQSIEQAEANIEWMEKNYDTIVRWLGNATRNLAAAG</sequence>